<feature type="chain" id="PRO_5025669764" evidence="2">
    <location>
        <begin position="18"/>
        <end position="276"/>
    </location>
</feature>
<gene>
    <name evidence="3" type="ORF">CC80DRAFT_540388</name>
</gene>
<feature type="signal peptide" evidence="2">
    <location>
        <begin position="1"/>
        <end position="17"/>
    </location>
</feature>
<name>A0A6A5TAJ6_9PLEO</name>
<sequence length="276" mass="28812">MSAKLLLFTLLATAMQAIQFEILETRDPCNPCNPSGATGTKSPTVGSDLKTLYIDLLASVRDIHFRRRRPDNFISARADGFCCRESLDCVNIRNLNIPMCYDKFTTNYQFPDGSYGSLTTGDFVSQGSKANLLSGQYSKEGGEIGNMYADDVSAKPNTSTLSIPPQFTGTGVGGAIPASEIGSVVVVTSMVGGTTITAPTTISAATRSGTTVPAQTITGPTTITPSASLMTSTATSQRGPASSSSSRAAAARDKSRSGSFGLAILSAFLQVVGLYL</sequence>
<evidence type="ECO:0000313" key="4">
    <source>
        <dbReference type="Proteomes" id="UP000800035"/>
    </source>
</evidence>
<protein>
    <submittedName>
        <fullName evidence="3">Uncharacterized protein</fullName>
    </submittedName>
</protein>
<feature type="compositionally biased region" description="Polar residues" evidence="1">
    <location>
        <begin position="219"/>
        <end position="233"/>
    </location>
</feature>
<organism evidence="3 4">
    <name type="scientific">Byssothecium circinans</name>
    <dbReference type="NCBI Taxonomy" id="147558"/>
    <lineage>
        <taxon>Eukaryota</taxon>
        <taxon>Fungi</taxon>
        <taxon>Dikarya</taxon>
        <taxon>Ascomycota</taxon>
        <taxon>Pezizomycotina</taxon>
        <taxon>Dothideomycetes</taxon>
        <taxon>Pleosporomycetidae</taxon>
        <taxon>Pleosporales</taxon>
        <taxon>Massarineae</taxon>
        <taxon>Massarinaceae</taxon>
        <taxon>Byssothecium</taxon>
    </lineage>
</organism>
<dbReference type="Proteomes" id="UP000800035">
    <property type="component" value="Unassembled WGS sequence"/>
</dbReference>
<evidence type="ECO:0000256" key="1">
    <source>
        <dbReference type="SAM" id="MobiDB-lite"/>
    </source>
</evidence>
<dbReference type="EMBL" id="ML977039">
    <property type="protein sequence ID" value="KAF1949278.1"/>
    <property type="molecule type" value="Genomic_DNA"/>
</dbReference>
<evidence type="ECO:0000313" key="3">
    <source>
        <dbReference type="EMBL" id="KAF1949278.1"/>
    </source>
</evidence>
<reference evidence="3" key="1">
    <citation type="journal article" date="2020" name="Stud. Mycol.">
        <title>101 Dothideomycetes genomes: a test case for predicting lifestyles and emergence of pathogens.</title>
        <authorList>
            <person name="Haridas S."/>
            <person name="Albert R."/>
            <person name="Binder M."/>
            <person name="Bloem J."/>
            <person name="Labutti K."/>
            <person name="Salamov A."/>
            <person name="Andreopoulos B."/>
            <person name="Baker S."/>
            <person name="Barry K."/>
            <person name="Bills G."/>
            <person name="Bluhm B."/>
            <person name="Cannon C."/>
            <person name="Castanera R."/>
            <person name="Culley D."/>
            <person name="Daum C."/>
            <person name="Ezra D."/>
            <person name="Gonzalez J."/>
            <person name="Henrissat B."/>
            <person name="Kuo A."/>
            <person name="Liang C."/>
            <person name="Lipzen A."/>
            <person name="Lutzoni F."/>
            <person name="Magnuson J."/>
            <person name="Mondo S."/>
            <person name="Nolan M."/>
            <person name="Ohm R."/>
            <person name="Pangilinan J."/>
            <person name="Park H.-J."/>
            <person name="Ramirez L."/>
            <person name="Alfaro M."/>
            <person name="Sun H."/>
            <person name="Tritt A."/>
            <person name="Yoshinaga Y."/>
            <person name="Zwiers L.-H."/>
            <person name="Turgeon B."/>
            <person name="Goodwin S."/>
            <person name="Spatafora J."/>
            <person name="Crous P."/>
            <person name="Grigoriev I."/>
        </authorList>
    </citation>
    <scope>NUCLEOTIDE SEQUENCE</scope>
    <source>
        <strain evidence="3">CBS 675.92</strain>
    </source>
</reference>
<feature type="compositionally biased region" description="Low complexity" evidence="1">
    <location>
        <begin position="234"/>
        <end position="249"/>
    </location>
</feature>
<feature type="region of interest" description="Disordered" evidence="1">
    <location>
        <begin position="219"/>
        <end position="250"/>
    </location>
</feature>
<evidence type="ECO:0000256" key="2">
    <source>
        <dbReference type="SAM" id="SignalP"/>
    </source>
</evidence>
<proteinExistence type="predicted"/>
<keyword evidence="2" id="KW-0732">Signal</keyword>
<keyword evidence="4" id="KW-1185">Reference proteome</keyword>
<accession>A0A6A5TAJ6</accession>
<dbReference type="AlphaFoldDB" id="A0A6A5TAJ6"/>
<dbReference type="OrthoDB" id="3438781at2759"/>